<name>A0ABP7ZTF6_9SPHI</name>
<evidence type="ECO:0000256" key="1">
    <source>
        <dbReference type="ARBA" id="ARBA00004651"/>
    </source>
</evidence>
<keyword evidence="5 6" id="KW-0472">Membrane</keyword>
<organism evidence="7 8">
    <name type="scientific">Sphingobacterium ginsenosidimutans</name>
    <dbReference type="NCBI Taxonomy" id="687845"/>
    <lineage>
        <taxon>Bacteria</taxon>
        <taxon>Pseudomonadati</taxon>
        <taxon>Bacteroidota</taxon>
        <taxon>Sphingobacteriia</taxon>
        <taxon>Sphingobacteriales</taxon>
        <taxon>Sphingobacteriaceae</taxon>
        <taxon>Sphingobacterium</taxon>
    </lineage>
</organism>
<dbReference type="InterPro" id="IPR022791">
    <property type="entry name" value="L-PG_synthase/AglD"/>
</dbReference>
<evidence type="ECO:0000313" key="8">
    <source>
        <dbReference type="Proteomes" id="UP001500167"/>
    </source>
</evidence>
<dbReference type="Proteomes" id="UP001500167">
    <property type="component" value="Unassembled WGS sequence"/>
</dbReference>
<dbReference type="Pfam" id="PF03706">
    <property type="entry name" value="LPG_synthase_TM"/>
    <property type="match status" value="1"/>
</dbReference>
<dbReference type="NCBIfam" id="TIGR00374">
    <property type="entry name" value="flippase-like domain"/>
    <property type="match status" value="1"/>
</dbReference>
<evidence type="ECO:0000313" key="7">
    <source>
        <dbReference type="EMBL" id="GAA4169949.1"/>
    </source>
</evidence>
<evidence type="ECO:0000256" key="5">
    <source>
        <dbReference type="ARBA" id="ARBA00023136"/>
    </source>
</evidence>
<sequence length="333" mass="37760">MGKLITSRQLIKAVFLLLILTSMIIFVIHSDLSALKKELSTIGYRFIFIVFTTLVAYLFGTLAWWVCLDTSKKKINILELFAVRQIGETVGLFNPTSIIAGDLLKAELITRYDIPLQQGLSSVAISRITAILSQLSIFLLAMIWLMLSPLKNKVMQYTGYAIYVVCVVLLLFVVLIFYWLVSTKTTPKNNSADTSFVSKAKNQLQKFLWDTKDFYQQQNKVFWYSYLLFALHWLIGSLEFYLILKFLAVDVRVIHGLILDMSVILFKSAGAFIPGQLGVEEISNKLLLSTIGISGGSIWLSVSLLRRGRQVFWTAIGAIFYLCIKRKTIHVTI</sequence>
<feature type="transmembrane region" description="Helical" evidence="6">
    <location>
        <begin position="160"/>
        <end position="181"/>
    </location>
</feature>
<feature type="transmembrane region" description="Helical" evidence="6">
    <location>
        <begin position="12"/>
        <end position="30"/>
    </location>
</feature>
<feature type="transmembrane region" description="Helical" evidence="6">
    <location>
        <begin position="221"/>
        <end position="247"/>
    </location>
</feature>
<protein>
    <recommendedName>
        <fullName evidence="9">Flippase-like domain-containing protein</fullName>
    </recommendedName>
</protein>
<evidence type="ECO:0008006" key="9">
    <source>
        <dbReference type="Google" id="ProtNLM"/>
    </source>
</evidence>
<keyword evidence="3 6" id="KW-0812">Transmembrane</keyword>
<feature type="transmembrane region" description="Helical" evidence="6">
    <location>
        <begin position="128"/>
        <end position="148"/>
    </location>
</feature>
<comment type="subcellular location">
    <subcellularLocation>
        <location evidence="1">Cell membrane</location>
        <topology evidence="1">Multi-pass membrane protein</topology>
    </subcellularLocation>
</comment>
<dbReference type="PANTHER" id="PTHR40277">
    <property type="entry name" value="BLL5419 PROTEIN"/>
    <property type="match status" value="1"/>
</dbReference>
<reference evidence="8" key="1">
    <citation type="journal article" date="2019" name="Int. J. Syst. Evol. Microbiol.">
        <title>The Global Catalogue of Microorganisms (GCM) 10K type strain sequencing project: providing services to taxonomists for standard genome sequencing and annotation.</title>
        <authorList>
            <consortium name="The Broad Institute Genomics Platform"/>
            <consortium name="The Broad Institute Genome Sequencing Center for Infectious Disease"/>
            <person name="Wu L."/>
            <person name="Ma J."/>
        </authorList>
    </citation>
    <scope>NUCLEOTIDE SEQUENCE [LARGE SCALE GENOMIC DNA]</scope>
    <source>
        <strain evidence="8">JCM 16722</strain>
    </source>
</reference>
<proteinExistence type="predicted"/>
<feature type="transmembrane region" description="Helical" evidence="6">
    <location>
        <begin position="286"/>
        <end position="302"/>
    </location>
</feature>
<comment type="caution">
    <text evidence="7">The sequence shown here is derived from an EMBL/GenBank/DDBJ whole genome shotgun (WGS) entry which is preliminary data.</text>
</comment>
<feature type="transmembrane region" description="Helical" evidence="6">
    <location>
        <begin position="42"/>
        <end position="67"/>
    </location>
</feature>
<keyword evidence="2" id="KW-1003">Cell membrane</keyword>
<gene>
    <name evidence="7" type="ORF">GCM10022218_07710</name>
</gene>
<dbReference type="PANTHER" id="PTHR40277:SF1">
    <property type="entry name" value="BLL5419 PROTEIN"/>
    <property type="match status" value="1"/>
</dbReference>
<keyword evidence="8" id="KW-1185">Reference proteome</keyword>
<evidence type="ECO:0000256" key="2">
    <source>
        <dbReference type="ARBA" id="ARBA00022475"/>
    </source>
</evidence>
<evidence type="ECO:0000256" key="4">
    <source>
        <dbReference type="ARBA" id="ARBA00022989"/>
    </source>
</evidence>
<dbReference type="RefSeq" id="WP_346084405.1">
    <property type="nucleotide sequence ID" value="NZ_BAAAZK010000002.1"/>
</dbReference>
<evidence type="ECO:0000256" key="6">
    <source>
        <dbReference type="SAM" id="Phobius"/>
    </source>
</evidence>
<evidence type="ECO:0000256" key="3">
    <source>
        <dbReference type="ARBA" id="ARBA00022692"/>
    </source>
</evidence>
<dbReference type="EMBL" id="BAAAZK010000002">
    <property type="protein sequence ID" value="GAA4169949.1"/>
    <property type="molecule type" value="Genomic_DNA"/>
</dbReference>
<accession>A0ABP7ZTF6</accession>
<keyword evidence="4 6" id="KW-1133">Transmembrane helix</keyword>